<accession>A0A0F6W540</accession>
<protein>
    <submittedName>
        <fullName evidence="5">Gliding motility protein GldG</fullName>
    </submittedName>
</protein>
<dbReference type="EMBL" id="CP011125">
    <property type="protein sequence ID" value="AKF07718.1"/>
    <property type="molecule type" value="Genomic_DNA"/>
</dbReference>
<evidence type="ECO:0000256" key="2">
    <source>
        <dbReference type="SAM" id="Phobius"/>
    </source>
</evidence>
<dbReference type="RefSeq" id="WP_053234944.1">
    <property type="nucleotide sequence ID" value="NZ_CP011125.1"/>
</dbReference>
<evidence type="ECO:0000256" key="1">
    <source>
        <dbReference type="SAM" id="MobiDB-lite"/>
    </source>
</evidence>
<organism evidence="5 6">
    <name type="scientific">Sandaracinus amylolyticus</name>
    <dbReference type="NCBI Taxonomy" id="927083"/>
    <lineage>
        <taxon>Bacteria</taxon>
        <taxon>Pseudomonadati</taxon>
        <taxon>Myxococcota</taxon>
        <taxon>Polyangia</taxon>
        <taxon>Polyangiales</taxon>
        <taxon>Sandaracinaceae</taxon>
        <taxon>Sandaracinus</taxon>
    </lineage>
</organism>
<feature type="compositionally biased region" description="Basic and acidic residues" evidence="1">
    <location>
        <begin position="1"/>
        <end position="18"/>
    </location>
</feature>
<evidence type="ECO:0000313" key="5">
    <source>
        <dbReference type="EMBL" id="AKF07718.1"/>
    </source>
</evidence>
<name>A0A0F6W540_9BACT</name>
<evidence type="ECO:0000259" key="3">
    <source>
        <dbReference type="Pfam" id="PF09822"/>
    </source>
</evidence>
<keyword evidence="2" id="KW-0472">Membrane</keyword>
<feature type="domain" description="ABC-type uncharacterised transport system" evidence="3">
    <location>
        <begin position="202"/>
        <end position="473"/>
    </location>
</feature>
<keyword evidence="6" id="KW-1185">Reference proteome</keyword>
<evidence type="ECO:0000313" key="6">
    <source>
        <dbReference type="Proteomes" id="UP000034883"/>
    </source>
</evidence>
<feature type="transmembrane region" description="Helical" evidence="2">
    <location>
        <begin position="557"/>
        <end position="576"/>
    </location>
</feature>
<reference evidence="5 6" key="1">
    <citation type="submission" date="2015-03" db="EMBL/GenBank/DDBJ databases">
        <title>Genome assembly of Sandaracinus amylolyticus DSM 53668.</title>
        <authorList>
            <person name="Sharma G."/>
            <person name="Subramanian S."/>
        </authorList>
    </citation>
    <scope>NUCLEOTIDE SEQUENCE [LARGE SCALE GENOMIC DNA]</scope>
    <source>
        <strain evidence="5 6">DSM 53668</strain>
    </source>
</reference>
<evidence type="ECO:0000259" key="4">
    <source>
        <dbReference type="Pfam" id="PF23357"/>
    </source>
</evidence>
<dbReference type="KEGG" id="samy:DB32_004867"/>
<keyword evidence="2" id="KW-1133">Transmembrane helix</keyword>
<feature type="transmembrane region" description="Helical" evidence="2">
    <location>
        <begin position="34"/>
        <end position="57"/>
    </location>
</feature>
<sequence>MANENETKKAPEKSEAAKRTPARSQASRQRAESLGFLAIVAGILIALNLLGFLSFFARVDATRDRVFTLSEGSRRVARELDDTLTITAYFTPDLPPPFNAQERYVRDILAEYEAASNGHVQVRVVHPDDEEEREEAERAGVRLMQHQRLESDRVAVMEGYRGLVFEYVGDRHVIASLPQDTTGLEYAITMAIKQLTGEDIAIGVLSGHESPTPTKGLATLQRMLPTYTIREVDASQEIDRNIKALLIVDPQSELSDVELRRIDQFVMRGGSLGVFGGSMKVATDAGPDIQAQPTNSGINRLLEAYGVRMQENIIADARCGTVPLRTPLGFAIPVPYPPAPTVPITEEQASHPVLFRLDQAQLFFTSGIETLDRFREAEGTTLLRSSEESWSLSGDDVNLRIRQPREWEVSGFDGPHTLSVAVTATLPSAFAGSAGEGEAASIESPERSESEVRLFVIGTSTILRDEFLPPAERVEDAQLAGAMALPLNAIDWLAQDSDLIAVRAKSIEEPALDVPRGVTEATEDAMTAFEGQDEAGAQDALERRQAAVRAWDQRKNLFKWGNTFAIPLAVAAFGLIRWQMRQRKKATLKL</sequence>
<dbReference type="Pfam" id="PF09822">
    <property type="entry name" value="ABC_transp_aux"/>
    <property type="match status" value="1"/>
</dbReference>
<gene>
    <name evidence="5" type="ORF">DB32_004867</name>
</gene>
<keyword evidence="2" id="KW-0812">Transmembrane</keyword>
<dbReference type="AlphaFoldDB" id="A0A0F6W540"/>
<dbReference type="InterPro" id="IPR019196">
    <property type="entry name" value="ABC_transp_unknown"/>
</dbReference>
<feature type="region of interest" description="Disordered" evidence="1">
    <location>
        <begin position="1"/>
        <end position="26"/>
    </location>
</feature>
<dbReference type="OrthoDB" id="9794512at2"/>
<feature type="domain" description="DUF7088" evidence="4">
    <location>
        <begin position="64"/>
        <end position="165"/>
    </location>
</feature>
<proteinExistence type="predicted"/>
<dbReference type="Pfam" id="PF23357">
    <property type="entry name" value="DUF7088"/>
    <property type="match status" value="1"/>
</dbReference>
<dbReference type="STRING" id="927083.DB32_004867"/>
<dbReference type="Proteomes" id="UP000034883">
    <property type="component" value="Chromosome"/>
</dbReference>
<dbReference type="InterPro" id="IPR055396">
    <property type="entry name" value="DUF7088"/>
</dbReference>